<dbReference type="EMBL" id="JABXXO010000006">
    <property type="protein sequence ID" value="KAF7776629.1"/>
    <property type="molecule type" value="Genomic_DNA"/>
</dbReference>
<evidence type="ECO:0000256" key="1">
    <source>
        <dbReference type="SAM" id="MobiDB-lite"/>
    </source>
</evidence>
<feature type="region of interest" description="Disordered" evidence="1">
    <location>
        <begin position="90"/>
        <end position="126"/>
    </location>
</feature>
<proteinExistence type="predicted"/>
<dbReference type="Proteomes" id="UP000629468">
    <property type="component" value="Unassembled WGS sequence"/>
</dbReference>
<protein>
    <submittedName>
        <fullName evidence="2">Uncharacterized protein</fullName>
    </submittedName>
</protein>
<dbReference type="AlphaFoldDB" id="A0A8H7F4E9"/>
<accession>A0A8H7F4E9</accession>
<feature type="compositionally biased region" description="Pro residues" evidence="1">
    <location>
        <begin position="97"/>
        <end position="120"/>
    </location>
</feature>
<name>A0A8H7F4E9_AGABI</name>
<evidence type="ECO:0000313" key="3">
    <source>
        <dbReference type="Proteomes" id="UP000629468"/>
    </source>
</evidence>
<sequence>MFGRASAWRSHKRTLIKPCLKPFYPFSTMSTLSSPTFRVPASLAANSMDPPDYAEAQFEQLRLNLAQAMGLTEQEAVAQLTAMWRQRNPLAQQNGPPVAPPQPPNNPPVPAAPAPNPPVPVERKKGAPQIQENVYLSSSRIPDPSEHALRRLRNFEYVELWYFTPKGCEAAASHAVTLEADTFTITKADSTLTLLPSRISAVPKGHIIQDQHLSYSEMSIVKNNLIAHMAKCHWPPQLVQKFMDFYINLGTHPLRSQPQGEQALIIYQAEARRDWYRDFAASNDNKTFDIAGIVESRLRQIADDIRISTHNQLIAVCPFKYYHTAFHSPISLPPLFSTTSKPLPLPILPPLPGPSPLLFWL</sequence>
<comment type="caution">
    <text evidence="2">The sequence shown here is derived from an EMBL/GenBank/DDBJ whole genome shotgun (WGS) entry which is preliminary data.</text>
</comment>
<organism evidence="2 3">
    <name type="scientific">Agaricus bisporus var. burnettii</name>
    <dbReference type="NCBI Taxonomy" id="192524"/>
    <lineage>
        <taxon>Eukaryota</taxon>
        <taxon>Fungi</taxon>
        <taxon>Dikarya</taxon>
        <taxon>Basidiomycota</taxon>
        <taxon>Agaricomycotina</taxon>
        <taxon>Agaricomycetes</taxon>
        <taxon>Agaricomycetidae</taxon>
        <taxon>Agaricales</taxon>
        <taxon>Agaricineae</taxon>
        <taxon>Agaricaceae</taxon>
        <taxon>Agaricus</taxon>
    </lineage>
</organism>
<evidence type="ECO:0000313" key="2">
    <source>
        <dbReference type="EMBL" id="KAF7776629.1"/>
    </source>
</evidence>
<reference evidence="2 3" key="1">
    <citation type="journal article" name="Sci. Rep.">
        <title>Telomere-to-telomere assembled and centromere annotated genomes of the two main subspecies of the button mushroom Agaricus bisporus reveal especially polymorphic chromosome ends.</title>
        <authorList>
            <person name="Sonnenberg A.S.M."/>
            <person name="Sedaghat-Telgerd N."/>
            <person name="Lavrijssen B."/>
            <person name="Ohm R.A."/>
            <person name="Hendrickx P.M."/>
            <person name="Scholtmeijer K."/>
            <person name="Baars J.J.P."/>
            <person name="van Peer A."/>
        </authorList>
    </citation>
    <scope>NUCLEOTIDE SEQUENCE [LARGE SCALE GENOMIC DNA]</scope>
    <source>
        <strain evidence="2 3">H119_p4</strain>
    </source>
</reference>
<gene>
    <name evidence="2" type="ORF">Agabi119p4_5022</name>
</gene>